<dbReference type="InterPro" id="IPR002550">
    <property type="entry name" value="CNNM"/>
</dbReference>
<dbReference type="InterPro" id="IPR000644">
    <property type="entry name" value="CBS_dom"/>
</dbReference>
<dbReference type="PROSITE" id="PS51371">
    <property type="entry name" value="CBS"/>
    <property type="match status" value="2"/>
</dbReference>
<comment type="similarity">
    <text evidence="2">Belongs to the UPF0053 family.</text>
</comment>
<evidence type="ECO:0000256" key="1">
    <source>
        <dbReference type="ARBA" id="ARBA00004651"/>
    </source>
</evidence>
<feature type="transmembrane region" description="Helical" evidence="11">
    <location>
        <begin position="58"/>
        <end position="78"/>
    </location>
</feature>
<evidence type="ECO:0000256" key="11">
    <source>
        <dbReference type="SAM" id="Phobius"/>
    </source>
</evidence>
<keyword evidence="5" id="KW-0677">Repeat</keyword>
<dbReference type="PANTHER" id="PTHR43099">
    <property type="entry name" value="UPF0053 PROTEIN YRKA"/>
    <property type="match status" value="1"/>
</dbReference>
<evidence type="ECO:0000256" key="3">
    <source>
        <dbReference type="ARBA" id="ARBA00022475"/>
    </source>
</evidence>
<keyword evidence="7 9" id="KW-0129">CBS domain</keyword>
<name>A0ABP6Q3Q7_9ACTN</name>
<organism evidence="14 15">
    <name type="scientific">Actinocorallia longicatena</name>
    <dbReference type="NCBI Taxonomy" id="111803"/>
    <lineage>
        <taxon>Bacteria</taxon>
        <taxon>Bacillati</taxon>
        <taxon>Actinomycetota</taxon>
        <taxon>Actinomycetes</taxon>
        <taxon>Streptosporangiales</taxon>
        <taxon>Thermomonosporaceae</taxon>
        <taxon>Actinocorallia</taxon>
    </lineage>
</organism>
<evidence type="ECO:0000256" key="7">
    <source>
        <dbReference type="ARBA" id="ARBA00023122"/>
    </source>
</evidence>
<dbReference type="PROSITE" id="PS51846">
    <property type="entry name" value="CNNM"/>
    <property type="match status" value="1"/>
</dbReference>
<evidence type="ECO:0000256" key="10">
    <source>
        <dbReference type="PROSITE-ProRule" id="PRU01193"/>
    </source>
</evidence>
<dbReference type="Pfam" id="PF01595">
    <property type="entry name" value="CNNM"/>
    <property type="match status" value="1"/>
</dbReference>
<dbReference type="InterPro" id="IPR044751">
    <property type="entry name" value="Ion_transp-like_CBS"/>
</dbReference>
<evidence type="ECO:0000256" key="2">
    <source>
        <dbReference type="ARBA" id="ARBA00006337"/>
    </source>
</evidence>
<dbReference type="EMBL" id="BAAAUV010000004">
    <property type="protein sequence ID" value="GAA3203183.1"/>
    <property type="molecule type" value="Genomic_DNA"/>
</dbReference>
<evidence type="ECO:0000313" key="14">
    <source>
        <dbReference type="EMBL" id="GAA3203183.1"/>
    </source>
</evidence>
<comment type="subcellular location">
    <subcellularLocation>
        <location evidence="1">Cell membrane</location>
        <topology evidence="1">Multi-pass membrane protein</topology>
    </subcellularLocation>
</comment>
<evidence type="ECO:0000259" key="13">
    <source>
        <dbReference type="PROSITE" id="PS51846"/>
    </source>
</evidence>
<reference evidence="15" key="1">
    <citation type="journal article" date="2019" name="Int. J. Syst. Evol. Microbiol.">
        <title>The Global Catalogue of Microorganisms (GCM) 10K type strain sequencing project: providing services to taxonomists for standard genome sequencing and annotation.</title>
        <authorList>
            <consortium name="The Broad Institute Genomics Platform"/>
            <consortium name="The Broad Institute Genome Sequencing Center for Infectious Disease"/>
            <person name="Wu L."/>
            <person name="Ma J."/>
        </authorList>
    </citation>
    <scope>NUCLEOTIDE SEQUENCE [LARGE SCALE GENOMIC DNA]</scope>
    <source>
        <strain evidence="15">JCM 9377</strain>
    </source>
</reference>
<dbReference type="Gene3D" id="3.10.580.10">
    <property type="entry name" value="CBS-domain"/>
    <property type="match status" value="1"/>
</dbReference>
<protein>
    <submittedName>
        <fullName evidence="14">Hemolysin family protein</fullName>
    </submittedName>
</protein>
<evidence type="ECO:0000313" key="15">
    <source>
        <dbReference type="Proteomes" id="UP001501237"/>
    </source>
</evidence>
<sequence>MTVALGLVAVFVLTAATGYFVAQEFAYVTADRLALRRAADEGDKRAARAVRVLERLSFMLSGAQLGITVTTLVVGFIAKPALAEVISPLLEPLGISSGMVDGLALGLGFALATVIQMVLGELLPKNLAMAKPEELARILAPSTLLYLRVAAPLIKLFDSAANRLLRAVGVEPVEELHHGATLQELGHIIGESEQHLDHEHVDLLERALVFSDHTADEAMIPRVDVVTVSATATVTEINKVMAEHGHTHYPVLGDRVDDIMGVVGLRELLPVPPEREGEVLARDIARPAIVLPGSLALPDVFAEMHDRGDEVVCVIDEYGGFAGMLTLEDVAEELVGEIADEDDLDHPLALQRSGWWHLDAGLRIDETAQVTGVDLPEGDYDTVAGLIQHRLGRLARAGDLIHLTGPDTDISIEVLTIDHHVPERIRLRGEPVLAEDQR</sequence>
<dbReference type="InterPro" id="IPR005170">
    <property type="entry name" value="Transptr-assoc_dom"/>
</dbReference>
<keyword evidence="15" id="KW-1185">Reference proteome</keyword>
<gene>
    <name evidence="14" type="ORF">GCM10010468_17160</name>
</gene>
<keyword evidence="3" id="KW-1003">Cell membrane</keyword>
<feature type="domain" description="CNNM transmembrane" evidence="13">
    <location>
        <begin position="1"/>
        <end position="199"/>
    </location>
</feature>
<evidence type="ECO:0000256" key="9">
    <source>
        <dbReference type="PROSITE-ProRule" id="PRU00703"/>
    </source>
</evidence>
<dbReference type="SUPFAM" id="SSF54631">
    <property type="entry name" value="CBS-domain pair"/>
    <property type="match status" value="1"/>
</dbReference>
<evidence type="ECO:0000256" key="5">
    <source>
        <dbReference type="ARBA" id="ARBA00022737"/>
    </source>
</evidence>
<evidence type="ECO:0000256" key="6">
    <source>
        <dbReference type="ARBA" id="ARBA00022989"/>
    </source>
</evidence>
<feature type="domain" description="CBS" evidence="12">
    <location>
        <begin position="284"/>
        <end position="341"/>
    </location>
</feature>
<dbReference type="SMART" id="SM01091">
    <property type="entry name" value="CorC_HlyC"/>
    <property type="match status" value="1"/>
</dbReference>
<dbReference type="CDD" id="cd04590">
    <property type="entry name" value="CBS_pair_CorC_HlyC_assoc"/>
    <property type="match status" value="1"/>
</dbReference>
<dbReference type="RefSeq" id="WP_344824362.1">
    <property type="nucleotide sequence ID" value="NZ_BAAAUV010000004.1"/>
</dbReference>
<dbReference type="Proteomes" id="UP001501237">
    <property type="component" value="Unassembled WGS sequence"/>
</dbReference>
<dbReference type="Pfam" id="PF00571">
    <property type="entry name" value="CBS"/>
    <property type="match status" value="2"/>
</dbReference>
<evidence type="ECO:0000259" key="12">
    <source>
        <dbReference type="PROSITE" id="PS51371"/>
    </source>
</evidence>
<proteinExistence type="inferred from homology"/>
<dbReference type="SMART" id="SM00116">
    <property type="entry name" value="CBS"/>
    <property type="match status" value="2"/>
</dbReference>
<feature type="domain" description="CBS" evidence="12">
    <location>
        <begin position="219"/>
        <end position="279"/>
    </location>
</feature>
<keyword evidence="4 10" id="KW-0812">Transmembrane</keyword>
<evidence type="ECO:0000256" key="4">
    <source>
        <dbReference type="ARBA" id="ARBA00022692"/>
    </source>
</evidence>
<keyword evidence="6 10" id="KW-1133">Transmembrane helix</keyword>
<dbReference type="InterPro" id="IPR016169">
    <property type="entry name" value="FAD-bd_PCMH_sub2"/>
</dbReference>
<feature type="transmembrane region" description="Helical" evidence="11">
    <location>
        <begin position="99"/>
        <end position="118"/>
    </location>
</feature>
<keyword evidence="8 10" id="KW-0472">Membrane</keyword>
<dbReference type="SUPFAM" id="SSF56176">
    <property type="entry name" value="FAD-binding/transporter-associated domain-like"/>
    <property type="match status" value="1"/>
</dbReference>
<dbReference type="Pfam" id="PF03471">
    <property type="entry name" value="CorC_HlyC"/>
    <property type="match status" value="1"/>
</dbReference>
<dbReference type="InterPro" id="IPR036318">
    <property type="entry name" value="FAD-bd_PCMH-like_sf"/>
</dbReference>
<dbReference type="InterPro" id="IPR046342">
    <property type="entry name" value="CBS_dom_sf"/>
</dbReference>
<accession>A0ABP6Q3Q7</accession>
<dbReference type="InterPro" id="IPR051676">
    <property type="entry name" value="UPF0053_domain"/>
</dbReference>
<evidence type="ECO:0000256" key="8">
    <source>
        <dbReference type="ARBA" id="ARBA00023136"/>
    </source>
</evidence>
<dbReference type="Gene3D" id="3.30.465.10">
    <property type="match status" value="1"/>
</dbReference>
<dbReference type="PANTHER" id="PTHR43099:SF6">
    <property type="entry name" value="UPF0053 PROTEIN RV1842C"/>
    <property type="match status" value="1"/>
</dbReference>
<comment type="caution">
    <text evidence="14">The sequence shown here is derived from an EMBL/GenBank/DDBJ whole genome shotgun (WGS) entry which is preliminary data.</text>
</comment>